<dbReference type="OrthoDB" id="61113at2759"/>
<dbReference type="Proteomes" id="UP000758603">
    <property type="component" value="Unassembled WGS sequence"/>
</dbReference>
<dbReference type="RefSeq" id="XP_045952506.1">
    <property type="nucleotide sequence ID" value="XM_046108266.1"/>
</dbReference>
<accession>A0A9P8UBF6</accession>
<keyword evidence="9" id="KW-1185">Reference proteome</keyword>
<dbReference type="AlphaFoldDB" id="A0A9P8UBF6"/>
<feature type="transmembrane region" description="Helical" evidence="6">
    <location>
        <begin position="231"/>
        <end position="250"/>
    </location>
</feature>
<feature type="transmembrane region" description="Helical" evidence="6">
    <location>
        <begin position="139"/>
        <end position="161"/>
    </location>
</feature>
<evidence type="ECO:0000256" key="6">
    <source>
        <dbReference type="SAM" id="Phobius"/>
    </source>
</evidence>
<dbReference type="EMBL" id="JAGPXC010000010">
    <property type="protein sequence ID" value="KAH6645992.1"/>
    <property type="molecule type" value="Genomic_DNA"/>
</dbReference>
<comment type="subcellular location">
    <subcellularLocation>
        <location evidence="1">Membrane</location>
        <topology evidence="1">Multi-pass membrane protein</topology>
    </subcellularLocation>
</comment>
<comment type="caution">
    <text evidence="8">The sequence shown here is derived from an EMBL/GenBank/DDBJ whole genome shotgun (WGS) entry which is preliminary data.</text>
</comment>
<reference evidence="8" key="1">
    <citation type="journal article" date="2021" name="Nat. Commun.">
        <title>Genetic determinants of endophytism in the Arabidopsis root mycobiome.</title>
        <authorList>
            <person name="Mesny F."/>
            <person name="Miyauchi S."/>
            <person name="Thiergart T."/>
            <person name="Pickel B."/>
            <person name="Atanasova L."/>
            <person name="Karlsson M."/>
            <person name="Huettel B."/>
            <person name="Barry K.W."/>
            <person name="Haridas S."/>
            <person name="Chen C."/>
            <person name="Bauer D."/>
            <person name="Andreopoulos W."/>
            <person name="Pangilinan J."/>
            <person name="LaButti K."/>
            <person name="Riley R."/>
            <person name="Lipzen A."/>
            <person name="Clum A."/>
            <person name="Drula E."/>
            <person name="Henrissat B."/>
            <person name="Kohler A."/>
            <person name="Grigoriev I.V."/>
            <person name="Martin F.M."/>
            <person name="Hacquard S."/>
        </authorList>
    </citation>
    <scope>NUCLEOTIDE SEQUENCE</scope>
    <source>
        <strain evidence="8">MPI-SDFR-AT-0073</strain>
    </source>
</reference>
<feature type="transmembrane region" description="Helical" evidence="6">
    <location>
        <begin position="270"/>
        <end position="293"/>
    </location>
</feature>
<name>A0A9P8UBF6_9PEZI</name>
<dbReference type="PANTHER" id="PTHR33048:SF47">
    <property type="entry name" value="INTEGRAL MEMBRANE PROTEIN-RELATED"/>
    <property type="match status" value="1"/>
</dbReference>
<dbReference type="InterPro" id="IPR049326">
    <property type="entry name" value="Rhodopsin_dom_fungi"/>
</dbReference>
<feature type="transmembrane region" description="Helical" evidence="6">
    <location>
        <begin position="105"/>
        <end position="127"/>
    </location>
</feature>
<proteinExistence type="inferred from homology"/>
<sequence length="403" mass="45272">MSTDDLFDLIGTYDNLSEAVPSANSRATLLGTVVTFLIISWGCALFRFYTRFFVIYSPGWDDFFLLLVLLASITGATCICMLPDYGLGQHFIYLTEDQMSAYFKGYYIANGTYILSTTFIKISLLLQYLRVFEERTLRLICWSLLIVSSVWGMIFAILAWIPCAPVYEFWDLTMSRNEKNCYGYGSSSRTGFVRSYLSHASFNMTIDIFILSLPVWLVVRKTNVPTNRLGLVGLLGGGCVVVFVSIWRLASLVKHQAATYPTFDPTWYSPISIILSAIEVDVASICASIPVFWPVLTNSVGEIFVTKEVHIIHEERGDEFELHLSRSGSGVTHSNDSRDYPNEMMVGVSSHTGSKQLEFNPLRSNPLPGVNEKETHTVIVRTRIRNDNGAVKLQSLESLLSEK</sequence>
<evidence type="ECO:0000256" key="2">
    <source>
        <dbReference type="ARBA" id="ARBA00022692"/>
    </source>
</evidence>
<protein>
    <recommendedName>
        <fullName evidence="7">Rhodopsin domain-containing protein</fullName>
    </recommendedName>
</protein>
<evidence type="ECO:0000313" key="8">
    <source>
        <dbReference type="EMBL" id="KAH6645992.1"/>
    </source>
</evidence>
<keyword evidence="3 6" id="KW-1133">Transmembrane helix</keyword>
<evidence type="ECO:0000256" key="1">
    <source>
        <dbReference type="ARBA" id="ARBA00004141"/>
    </source>
</evidence>
<dbReference type="Pfam" id="PF20684">
    <property type="entry name" value="Fung_rhodopsin"/>
    <property type="match status" value="1"/>
</dbReference>
<evidence type="ECO:0000313" key="9">
    <source>
        <dbReference type="Proteomes" id="UP000758603"/>
    </source>
</evidence>
<feature type="transmembrane region" description="Helical" evidence="6">
    <location>
        <begin position="27"/>
        <end position="50"/>
    </location>
</feature>
<gene>
    <name evidence="8" type="ORF">BKA67DRAFT_663865</name>
</gene>
<dbReference type="InterPro" id="IPR052337">
    <property type="entry name" value="SAT4-like"/>
</dbReference>
<feature type="transmembrane region" description="Helical" evidence="6">
    <location>
        <begin position="196"/>
        <end position="219"/>
    </location>
</feature>
<evidence type="ECO:0000256" key="5">
    <source>
        <dbReference type="ARBA" id="ARBA00038359"/>
    </source>
</evidence>
<dbReference type="GO" id="GO:0016020">
    <property type="term" value="C:membrane"/>
    <property type="evidence" value="ECO:0007669"/>
    <property type="project" value="UniProtKB-SubCell"/>
</dbReference>
<dbReference type="GeneID" id="70137157"/>
<keyword evidence="2 6" id="KW-0812">Transmembrane</keyword>
<organism evidence="8 9">
    <name type="scientific">Truncatella angustata</name>
    <dbReference type="NCBI Taxonomy" id="152316"/>
    <lineage>
        <taxon>Eukaryota</taxon>
        <taxon>Fungi</taxon>
        <taxon>Dikarya</taxon>
        <taxon>Ascomycota</taxon>
        <taxon>Pezizomycotina</taxon>
        <taxon>Sordariomycetes</taxon>
        <taxon>Xylariomycetidae</taxon>
        <taxon>Amphisphaeriales</taxon>
        <taxon>Sporocadaceae</taxon>
        <taxon>Truncatella</taxon>
    </lineage>
</organism>
<comment type="similarity">
    <text evidence="5">Belongs to the SAT4 family.</text>
</comment>
<feature type="transmembrane region" description="Helical" evidence="6">
    <location>
        <begin position="62"/>
        <end position="85"/>
    </location>
</feature>
<evidence type="ECO:0000256" key="4">
    <source>
        <dbReference type="ARBA" id="ARBA00023136"/>
    </source>
</evidence>
<evidence type="ECO:0000256" key="3">
    <source>
        <dbReference type="ARBA" id="ARBA00022989"/>
    </source>
</evidence>
<evidence type="ECO:0000259" key="7">
    <source>
        <dbReference type="Pfam" id="PF20684"/>
    </source>
</evidence>
<keyword evidence="4 6" id="KW-0472">Membrane</keyword>
<feature type="domain" description="Rhodopsin" evidence="7">
    <location>
        <begin position="46"/>
        <end position="297"/>
    </location>
</feature>
<dbReference type="PANTHER" id="PTHR33048">
    <property type="entry name" value="PTH11-LIKE INTEGRAL MEMBRANE PROTEIN (AFU_ORTHOLOGUE AFUA_5G11245)"/>
    <property type="match status" value="1"/>
</dbReference>